<keyword evidence="4" id="KW-1185">Reference proteome</keyword>
<evidence type="ECO:0000256" key="1">
    <source>
        <dbReference type="ARBA" id="ARBA00022679"/>
    </source>
</evidence>
<dbReference type="GO" id="GO:0032259">
    <property type="term" value="P:methylation"/>
    <property type="evidence" value="ECO:0007669"/>
    <property type="project" value="UniProtKB-KW"/>
</dbReference>
<protein>
    <submittedName>
        <fullName evidence="3">Methyltransferase domain-containing protein</fullName>
    </submittedName>
</protein>
<dbReference type="RefSeq" id="WP_171651810.1">
    <property type="nucleotide sequence ID" value="NZ_WHOD01000049.1"/>
</dbReference>
<dbReference type="SUPFAM" id="SSF53335">
    <property type="entry name" value="S-adenosyl-L-methionine-dependent methyltransferases"/>
    <property type="match status" value="1"/>
</dbReference>
<proteinExistence type="predicted"/>
<dbReference type="CDD" id="cd02440">
    <property type="entry name" value="AdoMet_MTases"/>
    <property type="match status" value="1"/>
</dbReference>
<evidence type="ECO:0000259" key="2">
    <source>
        <dbReference type="Pfam" id="PF13649"/>
    </source>
</evidence>
<dbReference type="Pfam" id="PF13649">
    <property type="entry name" value="Methyltransf_25"/>
    <property type="match status" value="1"/>
</dbReference>
<evidence type="ECO:0000313" key="3">
    <source>
        <dbReference type="EMBL" id="NOU93608.1"/>
    </source>
</evidence>
<reference evidence="3" key="1">
    <citation type="submission" date="2019-10" db="EMBL/GenBank/DDBJ databases">
        <title>Description of Paenibacillus glebae sp. nov.</title>
        <authorList>
            <person name="Carlier A."/>
            <person name="Qi S."/>
        </authorList>
    </citation>
    <scope>NUCLEOTIDE SEQUENCE</scope>
    <source>
        <strain evidence="3">LMG 31456</strain>
    </source>
</reference>
<dbReference type="InterPro" id="IPR041698">
    <property type="entry name" value="Methyltransf_25"/>
</dbReference>
<dbReference type="PANTHER" id="PTHR43861:SF3">
    <property type="entry name" value="PUTATIVE (AFU_ORTHOLOGUE AFUA_2G14390)-RELATED"/>
    <property type="match status" value="1"/>
</dbReference>
<dbReference type="Proteomes" id="UP000641588">
    <property type="component" value="Unassembled WGS sequence"/>
</dbReference>
<sequence>MGSSVKEQFDAIAKQYDQQRRQLIPCFDDFYGVAASLAVVQNPRTSGIRILDLGAGTGLFSAFVRHKYPDAEFTLIDLSEKMIQTARERFGPATNVEYIVADYTHYDFSKPYDIVISSLSIHHLPHPGKRKLFHTIYDQLADGGIFVNADQAKGNTPYADAYYKQQWEAGIQLSGLSAESIAAAKERRKLDINATVSEQIEWLQEAGFVDADCMYKYMDFAVFFARKQVQEH</sequence>
<comment type="caution">
    <text evidence="3">The sequence shown here is derived from an EMBL/GenBank/DDBJ whole genome shotgun (WGS) entry which is preliminary data.</text>
</comment>
<dbReference type="GO" id="GO:0008168">
    <property type="term" value="F:methyltransferase activity"/>
    <property type="evidence" value="ECO:0007669"/>
    <property type="project" value="UniProtKB-KW"/>
</dbReference>
<feature type="domain" description="Methyltransferase" evidence="2">
    <location>
        <begin position="50"/>
        <end position="144"/>
    </location>
</feature>
<dbReference type="AlphaFoldDB" id="A0A972K177"/>
<organism evidence="3 4">
    <name type="scientific">Paenibacillus foliorum</name>
    <dbReference type="NCBI Taxonomy" id="2654974"/>
    <lineage>
        <taxon>Bacteria</taxon>
        <taxon>Bacillati</taxon>
        <taxon>Bacillota</taxon>
        <taxon>Bacilli</taxon>
        <taxon>Bacillales</taxon>
        <taxon>Paenibacillaceae</taxon>
        <taxon>Paenibacillus</taxon>
    </lineage>
</organism>
<dbReference type="PANTHER" id="PTHR43861">
    <property type="entry name" value="TRANS-ACONITATE 2-METHYLTRANSFERASE-RELATED"/>
    <property type="match status" value="1"/>
</dbReference>
<dbReference type="InterPro" id="IPR029063">
    <property type="entry name" value="SAM-dependent_MTases_sf"/>
</dbReference>
<dbReference type="Gene3D" id="6.10.140.280">
    <property type="match status" value="1"/>
</dbReference>
<name>A0A972K177_9BACL</name>
<dbReference type="EMBL" id="WHOD01000049">
    <property type="protein sequence ID" value="NOU93608.1"/>
    <property type="molecule type" value="Genomic_DNA"/>
</dbReference>
<accession>A0A972K177</accession>
<keyword evidence="3" id="KW-0489">Methyltransferase</keyword>
<gene>
    <name evidence="3" type="ORF">GC093_10295</name>
</gene>
<evidence type="ECO:0000313" key="4">
    <source>
        <dbReference type="Proteomes" id="UP000641588"/>
    </source>
</evidence>
<dbReference type="Gene3D" id="3.40.50.150">
    <property type="entry name" value="Vaccinia Virus protein VP39"/>
    <property type="match status" value="1"/>
</dbReference>
<keyword evidence="1" id="KW-0808">Transferase</keyword>